<gene>
    <name evidence="2" type="ORF">PX653_09175</name>
</gene>
<keyword evidence="3" id="KW-1185">Reference proteome</keyword>
<organism evidence="2 3">
    <name type="scientific">Pseudoduganella chitinolytica</name>
    <dbReference type="NCBI Taxonomy" id="34070"/>
    <lineage>
        <taxon>Bacteria</taxon>
        <taxon>Pseudomonadati</taxon>
        <taxon>Pseudomonadota</taxon>
        <taxon>Betaproteobacteria</taxon>
        <taxon>Burkholderiales</taxon>
        <taxon>Oxalobacteraceae</taxon>
        <taxon>Telluria group</taxon>
        <taxon>Pseudoduganella</taxon>
    </lineage>
</organism>
<feature type="signal peptide" evidence="1">
    <location>
        <begin position="1"/>
        <end position="20"/>
    </location>
</feature>
<evidence type="ECO:0000256" key="1">
    <source>
        <dbReference type="SAM" id="SignalP"/>
    </source>
</evidence>
<protein>
    <recommendedName>
        <fullName evidence="4">DUF3192 domain-containing protein</fullName>
    </recommendedName>
</protein>
<dbReference type="EMBL" id="CP119083">
    <property type="protein sequence ID" value="WEF34913.1"/>
    <property type="molecule type" value="Genomic_DNA"/>
</dbReference>
<keyword evidence="1" id="KW-0732">Signal</keyword>
<reference evidence="2 3" key="1">
    <citation type="submission" date="2023-02" db="EMBL/GenBank/DDBJ databases">
        <title>Gemone sequence of Telluria chitinolytica ACM 3522T.</title>
        <authorList>
            <person name="Frediansyah A."/>
            <person name="Miess H."/>
            <person name="Gross H."/>
        </authorList>
    </citation>
    <scope>NUCLEOTIDE SEQUENCE [LARGE SCALE GENOMIC DNA]</scope>
    <source>
        <strain evidence="2 3">ACM 3522</strain>
    </source>
</reference>
<evidence type="ECO:0008006" key="4">
    <source>
        <dbReference type="Google" id="ProtNLM"/>
    </source>
</evidence>
<evidence type="ECO:0000313" key="2">
    <source>
        <dbReference type="EMBL" id="WEF34913.1"/>
    </source>
</evidence>
<dbReference type="Proteomes" id="UP001216510">
    <property type="component" value="Chromosome"/>
</dbReference>
<sequence length="109" mass="12046">MRKLIAASALLLAIAAPARAGLTHEQVDDLVWRIKYRYIPMGLTAPEIVILVRDLYNAPYVVVDENPDGSVSFMYEDRAYPGGPIRYLGLIYRGMLKTQAAPVMPAAPN</sequence>
<proteinExistence type="predicted"/>
<accession>A0ABY8BHR9</accession>
<dbReference type="RefSeq" id="WP_277417584.1">
    <property type="nucleotide sequence ID" value="NZ_CP119083.1"/>
</dbReference>
<evidence type="ECO:0000313" key="3">
    <source>
        <dbReference type="Proteomes" id="UP001216510"/>
    </source>
</evidence>
<name>A0ABY8BHR9_9BURK</name>
<feature type="chain" id="PRO_5046644416" description="DUF3192 domain-containing protein" evidence="1">
    <location>
        <begin position="21"/>
        <end position="109"/>
    </location>
</feature>